<dbReference type="InterPro" id="IPR001412">
    <property type="entry name" value="aa-tRNA-synth_I_CS"/>
</dbReference>
<dbReference type="EC" id="6.1.1.17" evidence="3"/>
<dbReference type="FunFam" id="3.40.50.620:FF:000070">
    <property type="entry name" value="Bifunctional glutamate/proline--tRNA ligase"/>
    <property type="match status" value="1"/>
</dbReference>
<dbReference type="GO" id="GO:0010494">
    <property type="term" value="C:cytoplasmic stress granule"/>
    <property type="evidence" value="ECO:0007669"/>
    <property type="project" value="UniProtKB-ARBA"/>
</dbReference>
<evidence type="ECO:0000256" key="4">
    <source>
        <dbReference type="ARBA" id="ARBA00022490"/>
    </source>
</evidence>
<evidence type="ECO:0000256" key="7">
    <source>
        <dbReference type="ARBA" id="ARBA00022741"/>
    </source>
</evidence>
<dbReference type="FunFam" id="3.90.800.10:FF:000001">
    <property type="entry name" value="Glutamine--tRNA ligase"/>
    <property type="match status" value="1"/>
</dbReference>
<name>A0A060TCX7_BLAAD</name>
<dbReference type="InterPro" id="IPR000924">
    <property type="entry name" value="Glu/Gln-tRNA-synth"/>
</dbReference>
<proteinExistence type="inferred from homology"/>
<feature type="domain" description="tRNA synthetases class I (E and Q) anti-codon binding" evidence="16">
    <location>
        <begin position="630"/>
        <end position="702"/>
    </location>
</feature>
<dbReference type="Gene3D" id="1.10.1160.10">
    <property type="entry name" value="Glutamyl-trna Synthetase, Domain 2"/>
    <property type="match status" value="1"/>
</dbReference>
<keyword evidence="4" id="KW-0963">Cytoplasm</keyword>
<reference evidence="17" key="1">
    <citation type="submission" date="2014-02" db="EMBL/GenBank/DDBJ databases">
        <authorList>
            <person name="Genoscope - CEA"/>
        </authorList>
    </citation>
    <scope>NUCLEOTIDE SEQUENCE</scope>
    <source>
        <strain evidence="17">LS3</strain>
    </source>
</reference>
<dbReference type="Pfam" id="PF00749">
    <property type="entry name" value="tRNA-synt_1c"/>
    <property type="match status" value="1"/>
</dbReference>
<evidence type="ECO:0000259" key="15">
    <source>
        <dbReference type="Pfam" id="PF03950"/>
    </source>
</evidence>
<dbReference type="InterPro" id="IPR004526">
    <property type="entry name" value="Glu-tRNA-synth_arc/euk"/>
</dbReference>
<dbReference type="SUPFAM" id="SSF47616">
    <property type="entry name" value="GST C-terminal domain-like"/>
    <property type="match status" value="1"/>
</dbReference>
<dbReference type="GO" id="GO:0017102">
    <property type="term" value="C:methionyl glutamyl tRNA synthetase complex"/>
    <property type="evidence" value="ECO:0007669"/>
    <property type="project" value="TreeGrafter"/>
</dbReference>
<evidence type="ECO:0000256" key="5">
    <source>
        <dbReference type="ARBA" id="ARBA00022553"/>
    </source>
</evidence>
<dbReference type="NCBIfam" id="TIGR00463">
    <property type="entry name" value="gltX_arch"/>
    <property type="match status" value="1"/>
</dbReference>
<dbReference type="SUPFAM" id="SSF52374">
    <property type="entry name" value="Nucleotidylyl transferase"/>
    <property type="match status" value="1"/>
</dbReference>
<evidence type="ECO:0000256" key="6">
    <source>
        <dbReference type="ARBA" id="ARBA00022598"/>
    </source>
</evidence>
<dbReference type="Gene3D" id="3.40.50.620">
    <property type="entry name" value="HUPs"/>
    <property type="match status" value="1"/>
</dbReference>
<evidence type="ECO:0000256" key="10">
    <source>
        <dbReference type="ARBA" id="ARBA00023146"/>
    </source>
</evidence>
<dbReference type="AlphaFoldDB" id="A0A060TCX7"/>
<evidence type="ECO:0000256" key="8">
    <source>
        <dbReference type="ARBA" id="ARBA00022840"/>
    </source>
</evidence>
<feature type="domain" description="Glutamyl/glutaminyl-tRNA synthetase class Ib catalytic" evidence="14">
    <location>
        <begin position="217"/>
        <end position="523"/>
    </location>
</feature>
<dbReference type="GO" id="GO:1990825">
    <property type="term" value="F:sequence-specific mRNA binding"/>
    <property type="evidence" value="ECO:0007669"/>
    <property type="project" value="UniProtKB-ARBA"/>
</dbReference>
<evidence type="ECO:0000259" key="16">
    <source>
        <dbReference type="Pfam" id="PF20974"/>
    </source>
</evidence>
<keyword evidence="7 13" id="KW-0547">Nucleotide-binding</keyword>
<keyword evidence="6 13" id="KW-0436">Ligase</keyword>
<sequence>MGYKITIAAKAQLVAYPVLIATTIINGGFPGDAKEIDYALVDAPLVDKANADSSVVLEIADGSNVYGTEKVLMVLAEKYAKQLYKNADHAKCQEWIRFAFDALTVRDFKSLTPSLEKVEAFLNFRSFLAGYVPTIAEVAVWGILRANPVVASAVKSGTFVNIARWYRYFDQCNFFGGAVEAFVKELNEQRKAGKAGQKKEQAKASFDIDLVDAEMGKVVTRFPPEPSGYLHIGHAKAAILNQYFAKMYKGKLIVRFDDTNPSKEKVEFEESIMEDLELLGIHGDKVSHSSDYFQEMYDLCVKMIKDGKAYCDDTPQEKMREERMDGIESARRNRTVEENLQIFTEEMAKGTETGLKNCVRAKISVDAPNKALRDPVMYRCNVDTPHHITGSTWKVYPTYDFCVPVVDSIEGVTHALRTTEYRDRNAQYEWIQEALGIRKVHIWDFSRVNFVRTLLSKRKLQWFVDTGKVSGWDDPRFPTVRGVRRRGMTVEALHSFIIAQGPSKNILNLDWSLIWATNKKVIDPIVPRYSAVVADNAVTITLSGGPDKAYQEQRPKHKKNNELGTKPVVYGPKVLIDQDDAKTLKDNEEFTLMDWGNAIITAIHKDGEEVTGIDAKLHLEGDFKKTEKKLSWVADTEDLTPVELVDFDHLITKEKIEEGEKFEDYLTPETEFHKKALGDINIRNLKEGDIIQFERKGYYRVDKAFGGDASKPAVFFTIPDGKVVQRYGAKTN</sequence>
<comment type="catalytic activity">
    <reaction evidence="12">
        <text>tRNA(Glu) + L-glutamate + ATP = L-glutamyl-tRNA(Glu) + AMP + diphosphate</text>
        <dbReference type="Rhea" id="RHEA:23540"/>
        <dbReference type="Rhea" id="RHEA-COMP:9663"/>
        <dbReference type="Rhea" id="RHEA-COMP:9680"/>
        <dbReference type="ChEBI" id="CHEBI:29985"/>
        <dbReference type="ChEBI" id="CHEBI:30616"/>
        <dbReference type="ChEBI" id="CHEBI:33019"/>
        <dbReference type="ChEBI" id="CHEBI:78442"/>
        <dbReference type="ChEBI" id="CHEBI:78520"/>
        <dbReference type="ChEBI" id="CHEBI:456215"/>
        <dbReference type="EC" id="6.1.1.17"/>
    </reaction>
</comment>
<dbReference type="Pfam" id="PF03950">
    <property type="entry name" value="tRNA-synt_1c_C"/>
    <property type="match status" value="1"/>
</dbReference>
<evidence type="ECO:0000256" key="2">
    <source>
        <dbReference type="ARBA" id="ARBA00008927"/>
    </source>
</evidence>
<dbReference type="InterPro" id="IPR020056">
    <property type="entry name" value="Rbsml_bL25/Gln-tRNA_synth_N"/>
</dbReference>
<dbReference type="Gene3D" id="2.40.240.10">
    <property type="entry name" value="Ribosomal Protein L25, Chain P"/>
    <property type="match status" value="1"/>
</dbReference>
<evidence type="ECO:0000256" key="11">
    <source>
        <dbReference type="ARBA" id="ARBA00030865"/>
    </source>
</evidence>
<dbReference type="GO" id="GO:0005829">
    <property type="term" value="C:cytosol"/>
    <property type="evidence" value="ECO:0007669"/>
    <property type="project" value="TreeGrafter"/>
</dbReference>
<dbReference type="InterPro" id="IPR036282">
    <property type="entry name" value="Glutathione-S-Trfase_C_sf"/>
</dbReference>
<comment type="subcellular location">
    <subcellularLocation>
        <location evidence="1">Cytoplasm</location>
    </subcellularLocation>
</comment>
<dbReference type="GO" id="GO:0004818">
    <property type="term" value="F:glutamate-tRNA ligase activity"/>
    <property type="evidence" value="ECO:0007669"/>
    <property type="project" value="UniProtKB-EC"/>
</dbReference>
<dbReference type="SUPFAM" id="SSF50715">
    <property type="entry name" value="Ribosomal protein L25-like"/>
    <property type="match status" value="1"/>
</dbReference>
<dbReference type="InterPro" id="IPR011035">
    <property type="entry name" value="Ribosomal_bL25/Gln-tRNA_synth"/>
</dbReference>
<dbReference type="HAMAP" id="MF_02076">
    <property type="entry name" value="Glu_tRNA_synth_type2"/>
    <property type="match status" value="1"/>
</dbReference>
<dbReference type="InterPro" id="IPR014729">
    <property type="entry name" value="Rossmann-like_a/b/a_fold"/>
</dbReference>
<dbReference type="PANTHER" id="PTHR43097:SF5">
    <property type="entry name" value="GLUTAMATE--TRNA LIGASE"/>
    <property type="match status" value="1"/>
</dbReference>
<dbReference type="FunFam" id="1.10.1160.10:FF:000001">
    <property type="entry name" value="Glutamine--tRNA ligase"/>
    <property type="match status" value="1"/>
</dbReference>
<dbReference type="Gene3D" id="3.90.800.10">
    <property type="entry name" value="Glutamyl-tRNA Synthetase, Domain 3"/>
    <property type="match status" value="1"/>
</dbReference>
<accession>A0A060TCX7</accession>
<protein>
    <recommendedName>
        <fullName evidence="3">glutamate--tRNA ligase</fullName>
        <ecNumber evidence="3">6.1.1.17</ecNumber>
    </recommendedName>
    <alternativeName>
        <fullName evidence="11">Glutamyl-tRNA synthetase</fullName>
    </alternativeName>
</protein>
<dbReference type="GO" id="GO:0005524">
    <property type="term" value="F:ATP binding"/>
    <property type="evidence" value="ECO:0007669"/>
    <property type="project" value="UniProtKB-KW"/>
</dbReference>
<dbReference type="PROSITE" id="PS00178">
    <property type="entry name" value="AA_TRNA_LIGASE_I"/>
    <property type="match status" value="1"/>
</dbReference>
<keyword evidence="8 13" id="KW-0067">ATP-binding</keyword>
<dbReference type="Gene3D" id="3.40.30.70">
    <property type="match status" value="1"/>
</dbReference>
<dbReference type="EMBL" id="HG937694">
    <property type="protein sequence ID" value="CDP38960.1"/>
    <property type="molecule type" value="Genomic_DNA"/>
</dbReference>
<keyword evidence="5" id="KW-0597">Phosphoprotein</keyword>
<dbReference type="InterPro" id="IPR049437">
    <property type="entry name" value="tRNA-synt_1c_C2"/>
</dbReference>
<dbReference type="InterPro" id="IPR050132">
    <property type="entry name" value="Gln/Glu-tRNA_Ligase"/>
</dbReference>
<keyword evidence="10 13" id="KW-0030">Aminoacyl-tRNA synthetase</keyword>
<dbReference type="InterPro" id="IPR020059">
    <property type="entry name" value="Glu/Gln-tRNA-synth_Ib_codon-bd"/>
</dbReference>
<evidence type="ECO:0000256" key="9">
    <source>
        <dbReference type="ARBA" id="ARBA00022917"/>
    </source>
</evidence>
<dbReference type="GO" id="GO:0006424">
    <property type="term" value="P:glutamyl-tRNA aminoacylation"/>
    <property type="evidence" value="ECO:0007669"/>
    <property type="project" value="InterPro"/>
</dbReference>
<dbReference type="Pfam" id="PF20974">
    <property type="entry name" value="tRNA-synt_1c_C2"/>
    <property type="match status" value="1"/>
</dbReference>
<comment type="similarity">
    <text evidence="2">Belongs to the class-I aminoacyl-tRNA synthetase family. Glutamate--tRNA ligase type 2 subfamily.</text>
</comment>
<evidence type="ECO:0000256" key="3">
    <source>
        <dbReference type="ARBA" id="ARBA00012835"/>
    </source>
</evidence>
<evidence type="ECO:0000313" key="17">
    <source>
        <dbReference type="EMBL" id="CDP38960.1"/>
    </source>
</evidence>
<organism evidence="17">
    <name type="scientific">Blastobotrys adeninivorans</name>
    <name type="common">Yeast</name>
    <name type="synonym">Arxula adeninivorans</name>
    <dbReference type="NCBI Taxonomy" id="409370"/>
    <lineage>
        <taxon>Eukaryota</taxon>
        <taxon>Fungi</taxon>
        <taxon>Dikarya</taxon>
        <taxon>Ascomycota</taxon>
        <taxon>Saccharomycotina</taxon>
        <taxon>Dipodascomycetes</taxon>
        <taxon>Dipodascales</taxon>
        <taxon>Trichomonascaceae</taxon>
        <taxon>Blastobotrys</taxon>
    </lineage>
</organism>
<dbReference type="InterPro" id="IPR020061">
    <property type="entry name" value="Glu_tRNA_lig_a-bdl"/>
</dbReference>
<evidence type="ECO:0000259" key="14">
    <source>
        <dbReference type="Pfam" id="PF00749"/>
    </source>
</evidence>
<feature type="domain" description="Glutamyl/glutaminyl-tRNA synthetase class Ib anti-codon binding" evidence="15">
    <location>
        <begin position="527"/>
        <end position="617"/>
    </location>
</feature>
<gene>
    <name evidence="17" type="ORF">GNLVRS02_ARAD1D46530g</name>
</gene>
<keyword evidence="9 13" id="KW-0648">Protein biosynthesis</keyword>
<evidence type="ECO:0000256" key="1">
    <source>
        <dbReference type="ARBA" id="ARBA00004496"/>
    </source>
</evidence>
<dbReference type="PhylomeDB" id="A0A060TCX7"/>
<evidence type="ECO:0000256" key="12">
    <source>
        <dbReference type="ARBA" id="ARBA00048351"/>
    </source>
</evidence>
<evidence type="ECO:0000256" key="13">
    <source>
        <dbReference type="RuleBase" id="RU363037"/>
    </source>
</evidence>
<dbReference type="PRINTS" id="PR00987">
    <property type="entry name" value="TRNASYNTHGLU"/>
</dbReference>
<dbReference type="PANTHER" id="PTHR43097">
    <property type="entry name" value="GLUTAMINE-TRNA LIGASE"/>
    <property type="match status" value="1"/>
</dbReference>
<dbReference type="InterPro" id="IPR020058">
    <property type="entry name" value="Glu/Gln-tRNA-synth_Ib_cat-dom"/>
</dbReference>
<reference evidence="17" key="2">
    <citation type="submission" date="2014-06" db="EMBL/GenBank/DDBJ databases">
        <title>The complete genome of Blastobotrys (Arxula) adeninivorans LS3 - a yeast of biotechnological interest.</title>
        <authorList>
            <person name="Kunze G."/>
            <person name="Gaillardin C."/>
            <person name="Czernicka M."/>
            <person name="Durrens P."/>
            <person name="Martin T."/>
            <person name="Boer E."/>
            <person name="Gabaldon T."/>
            <person name="Cruz J."/>
            <person name="Talla E."/>
            <person name="Marck C."/>
            <person name="Goffeau A."/>
            <person name="Barbe V."/>
            <person name="Baret P."/>
            <person name="Baronian K."/>
            <person name="Beier S."/>
            <person name="Bleykasten C."/>
            <person name="Bode R."/>
            <person name="Casaregola S."/>
            <person name="Despons L."/>
            <person name="Fairhead C."/>
            <person name="Giersberg M."/>
            <person name="Gierski P."/>
            <person name="Hahnel U."/>
            <person name="Hartmann A."/>
            <person name="Jankowska D."/>
            <person name="Jubin C."/>
            <person name="Jung P."/>
            <person name="Lafontaine I."/>
            <person name="Leh-Louis V."/>
            <person name="Lemaire M."/>
            <person name="Marcet-Houben M."/>
            <person name="Mascher M."/>
            <person name="Morel G."/>
            <person name="Richard G.-F."/>
            <person name="Riechen J."/>
            <person name="Sacerdot C."/>
            <person name="Sarkar A."/>
            <person name="Savel G."/>
            <person name="Schacherer J."/>
            <person name="Sherman D."/>
            <person name="Straub M.-L."/>
            <person name="Stein N."/>
            <person name="Thierry A."/>
            <person name="Trautwein-Schult A."/>
            <person name="Westhof E."/>
            <person name="Worch S."/>
            <person name="Dujon B."/>
            <person name="Souciet J.-L."/>
            <person name="Wincker P."/>
            <person name="Scholz U."/>
            <person name="Neuveglise N."/>
        </authorList>
    </citation>
    <scope>NUCLEOTIDE SEQUENCE</scope>
    <source>
        <strain evidence="17">LS3</strain>
    </source>
</reference>
<dbReference type="Gene3D" id="1.20.1050.10">
    <property type="match status" value="1"/>
</dbReference>
<dbReference type="FunFam" id="2.40.240.10:FF:000004">
    <property type="entry name" value="Glutamyl-tRNA synthetase, cytoplasmic"/>
    <property type="match status" value="1"/>
</dbReference>